<dbReference type="Gene3D" id="3.30.1370.210">
    <property type="match status" value="1"/>
</dbReference>
<dbReference type="CDD" id="cd00200">
    <property type="entry name" value="WD40"/>
    <property type="match status" value="1"/>
</dbReference>
<evidence type="ECO:0000313" key="11">
    <source>
        <dbReference type="Proteomes" id="UP001140206"/>
    </source>
</evidence>
<feature type="zinc finger region" description="C3H1-type" evidence="8">
    <location>
        <begin position="83"/>
        <end position="105"/>
    </location>
</feature>
<evidence type="ECO:0000256" key="4">
    <source>
        <dbReference type="ARBA" id="ARBA00022771"/>
    </source>
</evidence>
<dbReference type="InterPro" id="IPR036855">
    <property type="entry name" value="Znf_CCCH_sf"/>
</dbReference>
<evidence type="ECO:0000256" key="6">
    <source>
        <dbReference type="ARBA" id="ARBA00023125"/>
    </source>
</evidence>
<dbReference type="InterPro" id="IPR041367">
    <property type="entry name" value="Znf-CCCH_4"/>
</dbReference>
<name>A0AAV8C2P7_9POAL</name>
<dbReference type="PROSITE" id="PS50103">
    <property type="entry name" value="ZF_C3H1"/>
    <property type="match status" value="2"/>
</dbReference>
<reference evidence="10" key="1">
    <citation type="submission" date="2022-08" db="EMBL/GenBank/DDBJ databases">
        <authorList>
            <person name="Marques A."/>
        </authorList>
    </citation>
    <scope>NUCLEOTIDE SEQUENCE</scope>
    <source>
        <strain evidence="10">RhyPub2mFocal</strain>
        <tissue evidence="10">Leaves</tissue>
    </source>
</reference>
<gene>
    <name evidence="10" type="ORF">LUZ62_084166</name>
</gene>
<feature type="repeat" description="WD" evidence="7">
    <location>
        <begin position="239"/>
        <end position="280"/>
    </location>
</feature>
<dbReference type="SMART" id="SM00320">
    <property type="entry name" value="WD40"/>
    <property type="match status" value="7"/>
</dbReference>
<proteinExistence type="predicted"/>
<dbReference type="InterPro" id="IPR001680">
    <property type="entry name" value="WD40_rpt"/>
</dbReference>
<dbReference type="PROSITE" id="PS00678">
    <property type="entry name" value="WD_REPEATS_1"/>
    <property type="match status" value="1"/>
</dbReference>
<dbReference type="Pfam" id="PF18044">
    <property type="entry name" value="zf-CCCH_4"/>
    <property type="match status" value="1"/>
</dbReference>
<evidence type="ECO:0000313" key="10">
    <source>
        <dbReference type="EMBL" id="KAJ4749761.1"/>
    </source>
</evidence>
<feature type="repeat" description="WD" evidence="7">
    <location>
        <begin position="116"/>
        <end position="157"/>
    </location>
</feature>
<dbReference type="SUPFAM" id="SSF90229">
    <property type="entry name" value="CCCH zinc finger"/>
    <property type="match status" value="1"/>
</dbReference>
<evidence type="ECO:0000256" key="2">
    <source>
        <dbReference type="ARBA" id="ARBA00022723"/>
    </source>
</evidence>
<feature type="repeat" description="WD" evidence="7">
    <location>
        <begin position="281"/>
        <end position="310"/>
    </location>
</feature>
<feature type="domain" description="C3H1-type" evidence="9">
    <location>
        <begin position="83"/>
        <end position="105"/>
    </location>
</feature>
<evidence type="ECO:0000259" key="9">
    <source>
        <dbReference type="PROSITE" id="PS50103"/>
    </source>
</evidence>
<accession>A0AAV8C2P7</accession>
<feature type="domain" description="C3H1-type" evidence="9">
    <location>
        <begin position="1"/>
        <end position="27"/>
    </location>
</feature>
<evidence type="ECO:0000256" key="1">
    <source>
        <dbReference type="ARBA" id="ARBA00022574"/>
    </source>
</evidence>
<dbReference type="PROSITE" id="PS50294">
    <property type="entry name" value="WD_REPEATS_REGION"/>
    <property type="match status" value="2"/>
</dbReference>
<keyword evidence="2 8" id="KW-0479">Metal-binding</keyword>
<dbReference type="Proteomes" id="UP001140206">
    <property type="component" value="Chromosome 5"/>
</dbReference>
<dbReference type="GO" id="GO:0008270">
    <property type="term" value="F:zinc ion binding"/>
    <property type="evidence" value="ECO:0007669"/>
    <property type="project" value="UniProtKB-KW"/>
</dbReference>
<dbReference type="SUPFAM" id="SSF50978">
    <property type="entry name" value="WD40 repeat-like"/>
    <property type="match status" value="1"/>
</dbReference>
<keyword evidence="4 8" id="KW-0863">Zinc-finger</keyword>
<keyword evidence="3" id="KW-0677">Repeat</keyword>
<dbReference type="InterPro" id="IPR015943">
    <property type="entry name" value="WD40/YVTN_repeat-like_dom_sf"/>
</dbReference>
<comment type="caution">
    <text evidence="10">The sequence shown here is derived from an EMBL/GenBank/DDBJ whole genome shotgun (WGS) entry which is preliminary data.</text>
</comment>
<evidence type="ECO:0000256" key="5">
    <source>
        <dbReference type="ARBA" id="ARBA00022833"/>
    </source>
</evidence>
<sequence>MVKKEICKYWQKGCCNRHLCPFLHGDGDGDGDGDGGEGRNVNVNPKPKPNVWVRDKEEKKETQSMCMVWRRNEEKEMERCPCPCKYFLVGKCKYGDRCRYLHAWSWSTDFSLLTPLHGHHKAITAILLPSASDELISSSEDGTLKFWNCHTGECISTRNFDSEIGCIMSDGPWLFVGLRNSIKVYNFENNTQFTLLGPAGLVYALAAHHDMLFAGTQSGQIHVWRFSPENNQFYPAASLTGHSDVVRSLIIGGATPTLYSSSQDNSIKAWDLTTLESVHTLSDHTDAVMSLLFWGQFLLSCSLDKTVKVWAKKDNGALEVIYTHTEEHGVLALQGTIDATGQSVLCCSVNDHTVRLYNLPSFERRGRIFAKKEVRALQTGPSALFFTGDGTGDLKVWKWSTDKGCNMQC</sequence>
<feature type="zinc finger region" description="C3H1-type" evidence="8">
    <location>
        <begin position="1"/>
        <end position="27"/>
    </location>
</feature>
<keyword evidence="5 8" id="KW-0862">Zinc</keyword>
<dbReference type="SMART" id="SM00356">
    <property type="entry name" value="ZnF_C3H1"/>
    <property type="match status" value="2"/>
</dbReference>
<protein>
    <submittedName>
        <fullName evidence="10">Zinc finger WD40 repeat protein 1</fullName>
    </submittedName>
</protein>
<dbReference type="Pfam" id="PF00400">
    <property type="entry name" value="WD40"/>
    <property type="match status" value="3"/>
</dbReference>
<dbReference type="PANTHER" id="PTHR44489:SF1">
    <property type="entry name" value="ZINC FINGER CCCH DOMAIN-CONTAINING PROTEIN 63"/>
    <property type="match status" value="1"/>
</dbReference>
<dbReference type="GO" id="GO:0003677">
    <property type="term" value="F:DNA binding"/>
    <property type="evidence" value="ECO:0007669"/>
    <property type="project" value="UniProtKB-KW"/>
</dbReference>
<evidence type="ECO:0000256" key="8">
    <source>
        <dbReference type="PROSITE-ProRule" id="PRU00723"/>
    </source>
</evidence>
<dbReference type="InterPro" id="IPR044715">
    <property type="entry name" value="WDR86-like"/>
</dbReference>
<dbReference type="PANTHER" id="PTHR44489">
    <property type="match status" value="1"/>
</dbReference>
<keyword evidence="1 7" id="KW-0853">WD repeat</keyword>
<dbReference type="Gene3D" id="2.130.10.10">
    <property type="entry name" value="YVTN repeat-like/Quinoprotein amine dehydrogenase"/>
    <property type="match status" value="2"/>
</dbReference>
<dbReference type="InterPro" id="IPR020472">
    <property type="entry name" value="WD40_PAC1"/>
</dbReference>
<dbReference type="PROSITE" id="PS50082">
    <property type="entry name" value="WD_REPEATS_2"/>
    <property type="match status" value="3"/>
</dbReference>
<organism evidence="10 11">
    <name type="scientific">Rhynchospora pubera</name>
    <dbReference type="NCBI Taxonomy" id="906938"/>
    <lineage>
        <taxon>Eukaryota</taxon>
        <taxon>Viridiplantae</taxon>
        <taxon>Streptophyta</taxon>
        <taxon>Embryophyta</taxon>
        <taxon>Tracheophyta</taxon>
        <taxon>Spermatophyta</taxon>
        <taxon>Magnoliopsida</taxon>
        <taxon>Liliopsida</taxon>
        <taxon>Poales</taxon>
        <taxon>Cyperaceae</taxon>
        <taxon>Cyperoideae</taxon>
        <taxon>Rhynchosporeae</taxon>
        <taxon>Rhynchospora</taxon>
    </lineage>
</organism>
<dbReference type="InterPro" id="IPR000571">
    <property type="entry name" value="Znf_CCCH"/>
</dbReference>
<keyword evidence="6" id="KW-0238">DNA-binding</keyword>
<keyword evidence="11" id="KW-1185">Reference proteome</keyword>
<dbReference type="InterPro" id="IPR036322">
    <property type="entry name" value="WD40_repeat_dom_sf"/>
</dbReference>
<evidence type="ECO:0000256" key="3">
    <source>
        <dbReference type="ARBA" id="ARBA00022737"/>
    </source>
</evidence>
<evidence type="ECO:0000256" key="7">
    <source>
        <dbReference type="PROSITE-ProRule" id="PRU00221"/>
    </source>
</evidence>
<dbReference type="PRINTS" id="PR00320">
    <property type="entry name" value="GPROTEINBRPT"/>
</dbReference>
<dbReference type="AlphaFoldDB" id="A0AAV8C2P7"/>
<dbReference type="InterPro" id="IPR019775">
    <property type="entry name" value="WD40_repeat_CS"/>
</dbReference>
<dbReference type="EMBL" id="JAMFTS010000005">
    <property type="protein sequence ID" value="KAJ4749761.1"/>
    <property type="molecule type" value="Genomic_DNA"/>
</dbReference>